<evidence type="ECO:0000256" key="1">
    <source>
        <dbReference type="ARBA" id="ARBA00022741"/>
    </source>
</evidence>
<dbReference type="PATRIC" id="fig|913848.6.peg.171"/>
<dbReference type="Pfam" id="PF00005">
    <property type="entry name" value="ABC_tran"/>
    <property type="match status" value="1"/>
</dbReference>
<feature type="domain" description="ABC transporter" evidence="3">
    <location>
        <begin position="5"/>
        <end position="227"/>
    </location>
</feature>
<comment type="caution">
    <text evidence="4">The sequence shown here is derived from an EMBL/GenBank/DDBJ whole genome shotgun (WGS) entry which is preliminary data.</text>
</comment>
<evidence type="ECO:0000259" key="3">
    <source>
        <dbReference type="PROSITE" id="PS50893"/>
    </source>
</evidence>
<dbReference type="GO" id="GO:0005524">
    <property type="term" value="F:ATP binding"/>
    <property type="evidence" value="ECO:0007669"/>
    <property type="project" value="UniProtKB-KW"/>
</dbReference>
<dbReference type="SUPFAM" id="SSF52540">
    <property type="entry name" value="P-loop containing nucleoside triphosphate hydrolases"/>
    <property type="match status" value="1"/>
</dbReference>
<dbReference type="InterPro" id="IPR027417">
    <property type="entry name" value="P-loop_NTPase"/>
</dbReference>
<protein>
    <submittedName>
        <fullName evidence="4">ABC transporter ATPase</fullName>
    </submittedName>
</protein>
<dbReference type="GeneID" id="65917249"/>
<evidence type="ECO:0000313" key="4">
    <source>
        <dbReference type="EMBL" id="KRK14115.1"/>
    </source>
</evidence>
<dbReference type="RefSeq" id="WP_010011102.1">
    <property type="nucleotide sequence ID" value="NZ_AZCN01000104.1"/>
</dbReference>
<dbReference type="InterPro" id="IPR003439">
    <property type="entry name" value="ABC_transporter-like_ATP-bd"/>
</dbReference>
<dbReference type="AlphaFoldDB" id="A0A0R1F1M2"/>
<dbReference type="Proteomes" id="UP000051181">
    <property type="component" value="Unassembled WGS sequence"/>
</dbReference>
<name>A0A0R1F1M2_9LACO</name>
<dbReference type="PANTHER" id="PTHR43158:SF1">
    <property type="entry name" value="ABC TRANSPORTER, ATP-BINDING PROTEIN"/>
    <property type="match status" value="1"/>
</dbReference>
<dbReference type="SMART" id="SM00382">
    <property type="entry name" value="AAA"/>
    <property type="match status" value="1"/>
</dbReference>
<dbReference type="InterPro" id="IPR003593">
    <property type="entry name" value="AAA+_ATPase"/>
</dbReference>
<reference evidence="4 5" key="1">
    <citation type="journal article" date="2015" name="Genome Announc.">
        <title>Expanding the biotechnology potential of lactobacilli through comparative genomics of 213 strains and associated genera.</title>
        <authorList>
            <person name="Sun Z."/>
            <person name="Harris H.M."/>
            <person name="McCann A."/>
            <person name="Guo C."/>
            <person name="Argimon S."/>
            <person name="Zhang W."/>
            <person name="Yang X."/>
            <person name="Jeffery I.B."/>
            <person name="Cooney J.C."/>
            <person name="Kagawa T.F."/>
            <person name="Liu W."/>
            <person name="Song Y."/>
            <person name="Salvetti E."/>
            <person name="Wrobel A."/>
            <person name="Rasinkangas P."/>
            <person name="Parkhill J."/>
            <person name="Rea M.C."/>
            <person name="O'Sullivan O."/>
            <person name="Ritari J."/>
            <person name="Douillard F.P."/>
            <person name="Paul Ross R."/>
            <person name="Yang R."/>
            <person name="Briner A.E."/>
            <person name="Felis G.E."/>
            <person name="de Vos W.M."/>
            <person name="Barrangou R."/>
            <person name="Klaenhammer T.R."/>
            <person name="Caufield P.W."/>
            <person name="Cui Y."/>
            <person name="Zhang H."/>
            <person name="O'Toole P.W."/>
        </authorList>
    </citation>
    <scope>NUCLEOTIDE SEQUENCE [LARGE SCALE GENOMIC DNA]</scope>
    <source>
        <strain evidence="4 5">DSM 20001</strain>
    </source>
</reference>
<proteinExistence type="predicted"/>
<dbReference type="PANTHER" id="PTHR43158">
    <property type="entry name" value="SKFA PEPTIDE EXPORT ATP-BINDING PROTEIN SKFE"/>
    <property type="match status" value="1"/>
</dbReference>
<dbReference type="PROSITE" id="PS50893">
    <property type="entry name" value="ABC_TRANSPORTER_2"/>
    <property type="match status" value="1"/>
</dbReference>
<gene>
    <name evidence="4" type="ORF">FD22_GL000174</name>
</gene>
<dbReference type="InterPro" id="IPR017871">
    <property type="entry name" value="ABC_transporter-like_CS"/>
</dbReference>
<evidence type="ECO:0000313" key="5">
    <source>
        <dbReference type="Proteomes" id="UP000051181"/>
    </source>
</evidence>
<dbReference type="Gene3D" id="3.40.50.300">
    <property type="entry name" value="P-loop containing nucleotide triphosphate hydrolases"/>
    <property type="match status" value="1"/>
</dbReference>
<keyword evidence="1" id="KW-0547">Nucleotide-binding</keyword>
<accession>A0A0R1F1M2</accession>
<dbReference type="GO" id="GO:0016887">
    <property type="term" value="F:ATP hydrolysis activity"/>
    <property type="evidence" value="ECO:0007669"/>
    <property type="project" value="InterPro"/>
</dbReference>
<organism evidence="4 5">
    <name type="scientific">Loigolactobacillus coryniformis subsp. coryniformis KCTC 3167 = DSM 20001</name>
    <dbReference type="NCBI Taxonomy" id="913848"/>
    <lineage>
        <taxon>Bacteria</taxon>
        <taxon>Bacillati</taxon>
        <taxon>Bacillota</taxon>
        <taxon>Bacilli</taxon>
        <taxon>Lactobacillales</taxon>
        <taxon>Lactobacillaceae</taxon>
        <taxon>Loigolactobacillus</taxon>
    </lineage>
</organism>
<keyword evidence="2" id="KW-0067">ATP-binding</keyword>
<dbReference type="PROSITE" id="PS00211">
    <property type="entry name" value="ABC_TRANSPORTER_1"/>
    <property type="match status" value="1"/>
</dbReference>
<dbReference type="eggNOG" id="COG1131">
    <property type="taxonomic scope" value="Bacteria"/>
</dbReference>
<sequence length="237" mass="26268">MTDVLNIQNVTYKLNLASILDGVTCVVPEGKIVGLLGANGAGKTTLMRLISGVAKGYHGEITVNGATAAAQRKQFVSFSHQLDGVSDRARLDKIVRDYRVLYPDFANDEFEQLAAFLELDLTKRLNQLSKGNRKKMIVALTLSRQVPLYLLDEPFDGIDGMSRKKIIASILKWKPDAATILISDHHVDDIANLLDSVIVLKDQRVAASEQADTIREKYGQSIEDYYETIYTGGEQHD</sequence>
<evidence type="ECO:0000256" key="2">
    <source>
        <dbReference type="ARBA" id="ARBA00022840"/>
    </source>
</evidence>
<dbReference type="EMBL" id="AZCN01000104">
    <property type="protein sequence ID" value="KRK14115.1"/>
    <property type="molecule type" value="Genomic_DNA"/>
</dbReference>